<accession>A0ABY2DMF4</accession>
<evidence type="ECO:0000313" key="2">
    <source>
        <dbReference type="EMBL" id="TDB97036.1"/>
    </source>
</evidence>
<keyword evidence="1" id="KW-1133">Transmembrane helix</keyword>
<proteinExistence type="predicted"/>
<sequence>MAVASGVLAAIVLTWAGPRLYAESEAYSAYRAGRLVQKPATVFEINYSVGTGGPYSGTSVSQKVRYLPSSGGERTSSTEDGYASVKVSEGQAVELGLWDEKVISVDGQYVRDPWTPGALAVSTLLPPAFVLMVLQFHGLWRLRTDRPKHLFGRTRSRGYALAALLSAFVTGLVAAVVGGALWLPAQALVASALAPLAWYTLRETIDRRADRRGQHRPT</sequence>
<keyword evidence="1" id="KW-0472">Membrane</keyword>
<comment type="caution">
    <text evidence="2">The sequence shown here is derived from an EMBL/GenBank/DDBJ whole genome shotgun (WGS) entry which is preliminary data.</text>
</comment>
<feature type="transmembrane region" description="Helical" evidence="1">
    <location>
        <begin position="158"/>
        <end position="177"/>
    </location>
</feature>
<evidence type="ECO:0000313" key="3">
    <source>
        <dbReference type="Proteomes" id="UP000295626"/>
    </source>
</evidence>
<keyword evidence="3" id="KW-1185">Reference proteome</keyword>
<dbReference type="EMBL" id="SMKE01000245">
    <property type="protein sequence ID" value="TDB97036.1"/>
    <property type="molecule type" value="Genomic_DNA"/>
</dbReference>
<feature type="transmembrane region" description="Helical" evidence="1">
    <location>
        <begin position="117"/>
        <end position="137"/>
    </location>
</feature>
<protein>
    <recommendedName>
        <fullName evidence="4">DUF3592 domain-containing protein</fullName>
    </recommendedName>
</protein>
<keyword evidence="1" id="KW-0812">Transmembrane</keyword>
<organism evidence="2 3">
    <name type="scientific">Micromonospora fluostatini</name>
    <dbReference type="NCBI Taxonomy" id="1629071"/>
    <lineage>
        <taxon>Bacteria</taxon>
        <taxon>Bacillati</taxon>
        <taxon>Actinomycetota</taxon>
        <taxon>Actinomycetes</taxon>
        <taxon>Micromonosporales</taxon>
        <taxon>Micromonosporaceae</taxon>
        <taxon>Micromonospora</taxon>
    </lineage>
</organism>
<name>A0ABY2DMF4_9ACTN</name>
<gene>
    <name evidence="2" type="ORF">E1091_08795</name>
</gene>
<reference evidence="2 3" key="1">
    <citation type="submission" date="2019-02" db="EMBL/GenBank/DDBJ databases">
        <title>Draft genome sequences of novel Actinobacteria.</title>
        <authorList>
            <person name="Sahin N."/>
            <person name="Ay H."/>
            <person name="Saygin H."/>
        </authorList>
    </citation>
    <scope>NUCLEOTIDE SEQUENCE [LARGE SCALE GENOMIC DNA]</scope>
    <source>
        <strain evidence="2 3">JCM 30529</strain>
    </source>
</reference>
<evidence type="ECO:0008006" key="4">
    <source>
        <dbReference type="Google" id="ProtNLM"/>
    </source>
</evidence>
<dbReference type="Proteomes" id="UP000295626">
    <property type="component" value="Unassembled WGS sequence"/>
</dbReference>
<evidence type="ECO:0000256" key="1">
    <source>
        <dbReference type="SAM" id="Phobius"/>
    </source>
</evidence>